<dbReference type="GeneID" id="14917942"/>
<organism evidence="2 3">
    <name type="scientific">Acanthamoeba castellanii (strain ATCC 30010 / Neff)</name>
    <dbReference type="NCBI Taxonomy" id="1257118"/>
    <lineage>
        <taxon>Eukaryota</taxon>
        <taxon>Amoebozoa</taxon>
        <taxon>Discosea</taxon>
        <taxon>Longamoebia</taxon>
        <taxon>Centramoebida</taxon>
        <taxon>Acanthamoebidae</taxon>
        <taxon>Acanthamoeba</taxon>
    </lineage>
</organism>
<name>L8GWP1_ACACF</name>
<evidence type="ECO:0000313" key="2">
    <source>
        <dbReference type="EMBL" id="ELR17619.1"/>
    </source>
</evidence>
<feature type="compositionally biased region" description="Acidic residues" evidence="1">
    <location>
        <begin position="134"/>
        <end position="156"/>
    </location>
</feature>
<feature type="compositionally biased region" description="Basic and acidic residues" evidence="1">
    <location>
        <begin position="235"/>
        <end position="254"/>
    </location>
</feature>
<feature type="region of interest" description="Disordered" evidence="1">
    <location>
        <begin position="1"/>
        <end position="51"/>
    </location>
</feature>
<dbReference type="VEuPathDB" id="AmoebaDB:ACA1_063830"/>
<evidence type="ECO:0000256" key="1">
    <source>
        <dbReference type="SAM" id="MobiDB-lite"/>
    </source>
</evidence>
<dbReference type="RefSeq" id="XP_004339632.1">
    <property type="nucleotide sequence ID" value="XM_004339584.1"/>
</dbReference>
<feature type="compositionally biased region" description="Acidic residues" evidence="1">
    <location>
        <begin position="26"/>
        <end position="38"/>
    </location>
</feature>
<dbReference type="EMBL" id="KB007974">
    <property type="protein sequence ID" value="ELR17619.1"/>
    <property type="molecule type" value="Genomic_DNA"/>
</dbReference>
<keyword evidence="3" id="KW-1185">Reference proteome</keyword>
<dbReference type="KEGG" id="acan:ACA1_063830"/>
<accession>L8GWP1</accession>
<reference evidence="2 3" key="1">
    <citation type="journal article" date="2013" name="Genome Biol.">
        <title>Genome of Acanthamoeba castellanii highlights extensive lateral gene transfer and early evolution of tyrosine kinase signaling.</title>
        <authorList>
            <person name="Clarke M."/>
            <person name="Lohan A.J."/>
            <person name="Liu B."/>
            <person name="Lagkouvardos I."/>
            <person name="Roy S."/>
            <person name="Zafar N."/>
            <person name="Bertelli C."/>
            <person name="Schilde C."/>
            <person name="Kianianmomeni A."/>
            <person name="Burglin T.R."/>
            <person name="Frech C."/>
            <person name="Turcotte B."/>
            <person name="Kopec K.O."/>
            <person name="Synnott J.M."/>
            <person name="Choo C."/>
            <person name="Paponov I."/>
            <person name="Finkler A."/>
            <person name="Soon Heng Tan C."/>
            <person name="Hutchins A.P."/>
            <person name="Weinmeier T."/>
            <person name="Rattei T."/>
            <person name="Chu J.S."/>
            <person name="Gimenez G."/>
            <person name="Irimia M."/>
            <person name="Rigden D.J."/>
            <person name="Fitzpatrick D.A."/>
            <person name="Lorenzo-Morales J."/>
            <person name="Bateman A."/>
            <person name="Chiu C.H."/>
            <person name="Tang P."/>
            <person name="Hegemann P."/>
            <person name="Fromm H."/>
            <person name="Raoult D."/>
            <person name="Greub G."/>
            <person name="Miranda-Saavedra D."/>
            <person name="Chen N."/>
            <person name="Nash P."/>
            <person name="Ginger M.L."/>
            <person name="Horn M."/>
            <person name="Schaap P."/>
            <person name="Caler L."/>
            <person name="Loftus B."/>
        </authorList>
    </citation>
    <scope>NUCLEOTIDE SEQUENCE [LARGE SCALE GENOMIC DNA]</scope>
    <source>
        <strain evidence="2 3">Neff</strain>
    </source>
</reference>
<proteinExistence type="predicted"/>
<evidence type="ECO:0000313" key="3">
    <source>
        <dbReference type="Proteomes" id="UP000011083"/>
    </source>
</evidence>
<feature type="region of interest" description="Disordered" evidence="1">
    <location>
        <begin position="180"/>
        <end position="265"/>
    </location>
</feature>
<feature type="region of interest" description="Disordered" evidence="1">
    <location>
        <begin position="111"/>
        <end position="161"/>
    </location>
</feature>
<sequence>MEQDEEGSRDDRLPKRGRYHLHANGDDEGQELEHEEDGANAVPPEAVDGGRSGSLFAELALAAAKAKEHVPAIESNLLWYQRRAAGLATDLSGDGAFSYNFRTRQGALFQIDPDSLPAPLPKPGRRTALPPPRDDDDDEKAEGEEEVCLYDPEQSEEMAVPVGYHRASKFVAGREVIYLREGTGEEEDEDEDKGEEEKRNRATATTTATSPTEKGKEREREPPADESPAAPQDASAREEESEKQDDNAPVDRGHTAQPPKKRWRD</sequence>
<feature type="compositionally biased region" description="Basic and acidic residues" evidence="1">
    <location>
        <begin position="213"/>
        <end position="223"/>
    </location>
</feature>
<protein>
    <submittedName>
        <fullName evidence="2">Uncharacterized protein</fullName>
    </submittedName>
</protein>
<dbReference type="Proteomes" id="UP000011083">
    <property type="component" value="Unassembled WGS sequence"/>
</dbReference>
<feature type="compositionally biased region" description="Acidic residues" evidence="1">
    <location>
        <begin position="184"/>
        <end position="194"/>
    </location>
</feature>
<gene>
    <name evidence="2" type="ORF">ACA1_063830</name>
</gene>
<dbReference type="AlphaFoldDB" id="L8GWP1"/>